<dbReference type="GO" id="GO:0035438">
    <property type="term" value="F:cyclic-di-GMP binding"/>
    <property type="evidence" value="ECO:0007669"/>
    <property type="project" value="UniProtKB-UniRule"/>
</dbReference>
<dbReference type="InterPro" id="IPR009926">
    <property type="entry name" value="T3SS_YcgR_PilZN"/>
</dbReference>
<dbReference type="InterPro" id="IPR023787">
    <property type="entry name" value="T3SS_YcgR"/>
</dbReference>
<dbReference type="RefSeq" id="WP_332288401.1">
    <property type="nucleotide sequence ID" value="NZ_JAZIBG010000017.1"/>
</dbReference>
<organism evidence="7 8">
    <name type="scientific">Aquincola agrisoli</name>
    <dbReference type="NCBI Taxonomy" id="3119538"/>
    <lineage>
        <taxon>Bacteria</taxon>
        <taxon>Pseudomonadati</taxon>
        <taxon>Pseudomonadota</taxon>
        <taxon>Betaproteobacteria</taxon>
        <taxon>Burkholderiales</taxon>
        <taxon>Sphaerotilaceae</taxon>
        <taxon>Aquincola</taxon>
    </lineage>
</organism>
<keyword evidence="7" id="KW-0282">Flagellum</keyword>
<dbReference type="Pfam" id="PF07238">
    <property type="entry name" value="PilZ"/>
    <property type="match status" value="1"/>
</dbReference>
<evidence type="ECO:0000313" key="7">
    <source>
        <dbReference type="EMBL" id="MEF7613462.1"/>
    </source>
</evidence>
<protein>
    <recommendedName>
        <fullName evidence="4">Flagellar brake protein YcgR</fullName>
    </recommendedName>
    <alternativeName>
        <fullName evidence="4">Cyclic di-GMP binding protein YcgR</fullName>
    </alternativeName>
</protein>
<comment type="function">
    <text evidence="4">Acts as a flagellar brake, regulating swimming and swarming in a bis-(3'-5') cyclic diguanylic acid (c-di-GMP)-dependent manner. Binds 1 c-di-GMP dimer per subunit. Increasing levels of c-di-GMP lead to decreased motility.</text>
</comment>
<accession>A0AAW9Q9S9</accession>
<proteinExistence type="inferred from homology"/>
<evidence type="ECO:0000256" key="4">
    <source>
        <dbReference type="HAMAP-Rule" id="MF_01457"/>
    </source>
</evidence>
<evidence type="ECO:0000256" key="2">
    <source>
        <dbReference type="ARBA" id="ARBA00022741"/>
    </source>
</evidence>
<evidence type="ECO:0000259" key="5">
    <source>
        <dbReference type="Pfam" id="PF07238"/>
    </source>
</evidence>
<keyword evidence="7" id="KW-0969">Cilium</keyword>
<evidence type="ECO:0000256" key="3">
    <source>
        <dbReference type="ARBA" id="ARBA00023143"/>
    </source>
</evidence>
<comment type="caution">
    <text evidence="7">The sequence shown here is derived from an EMBL/GenBank/DDBJ whole genome shotgun (WGS) entry which is preliminary data.</text>
</comment>
<dbReference type="GO" id="GO:0071945">
    <property type="term" value="P:regulation of bacterial-type flagellum-dependent cell motility by regulation of motor speed"/>
    <property type="evidence" value="ECO:0007669"/>
    <property type="project" value="UniProtKB-UniRule"/>
</dbReference>
<dbReference type="InterPro" id="IPR012349">
    <property type="entry name" value="Split_barrel_FMN-bd"/>
</dbReference>
<name>A0AAW9Q9S9_9BURK</name>
<dbReference type="GO" id="GO:0009425">
    <property type="term" value="C:bacterial-type flagellum basal body"/>
    <property type="evidence" value="ECO:0007669"/>
    <property type="project" value="UniProtKB-SubCell"/>
</dbReference>
<dbReference type="Gene3D" id="2.30.110.10">
    <property type="entry name" value="Electron Transport, Fmn-binding Protein, Chain A"/>
    <property type="match status" value="1"/>
</dbReference>
<dbReference type="Proteomes" id="UP001336250">
    <property type="component" value="Unassembled WGS sequence"/>
</dbReference>
<dbReference type="SUPFAM" id="SSF141371">
    <property type="entry name" value="PilZ domain-like"/>
    <property type="match status" value="1"/>
</dbReference>
<comment type="similarity">
    <text evidence="4">Belongs to the YcgR family.</text>
</comment>
<gene>
    <name evidence="4" type="primary">ycgR</name>
    <name evidence="7" type="ORF">V4F39_06015</name>
</gene>
<feature type="domain" description="PilZ" evidence="5">
    <location>
        <begin position="128"/>
        <end position="240"/>
    </location>
</feature>
<dbReference type="HAMAP" id="MF_01457">
    <property type="entry name" value="YcgR"/>
    <property type="match status" value="1"/>
</dbReference>
<dbReference type="Gene3D" id="2.40.10.220">
    <property type="entry name" value="predicted glycosyltransferase like domains"/>
    <property type="match status" value="1"/>
</dbReference>
<feature type="domain" description="Type III secretion system flagellar brake protein YcgR PilZN" evidence="6">
    <location>
        <begin position="21"/>
        <end position="126"/>
    </location>
</feature>
<comment type="subunit">
    <text evidence="4">Monomer. Interacts with the flagellar basal bodies.</text>
</comment>
<keyword evidence="8" id="KW-1185">Reference proteome</keyword>
<comment type="subcellular location">
    <subcellularLocation>
        <location evidence="4">Bacterial flagellum basal body</location>
    </subcellularLocation>
</comment>
<keyword evidence="7" id="KW-0966">Cell projection</keyword>
<dbReference type="EMBL" id="JAZIBG010000017">
    <property type="protein sequence ID" value="MEF7613462.1"/>
    <property type="molecule type" value="Genomic_DNA"/>
</dbReference>
<keyword evidence="1 4" id="KW-0973">c-di-GMP</keyword>
<reference evidence="7 8" key="1">
    <citation type="submission" date="2024-02" db="EMBL/GenBank/DDBJ databases">
        <title>Genome sequence of Aquincola sp. MAHUQ-54.</title>
        <authorList>
            <person name="Huq M.A."/>
        </authorList>
    </citation>
    <scope>NUCLEOTIDE SEQUENCE [LARGE SCALE GENOMIC DNA]</scope>
    <source>
        <strain evidence="7 8">MAHUQ-54</strain>
    </source>
</reference>
<evidence type="ECO:0000313" key="8">
    <source>
        <dbReference type="Proteomes" id="UP001336250"/>
    </source>
</evidence>
<sequence>MSPSTQPAPLDALSGNDRDAFRVDAPEQVAALLRELLDEGATVHLSAPDGSAYTTTVWTVDAPLRKISFSAEGDDPQLQALVDAGEATVVGYLDNVKLQFDLQQLLLVHGHRACALQAAMPAELYRFQRRNSYRVRPVARNTPGAYLRHPSLPEMQFALRVLDVSLSGCAIFLPDDVPPLPPGVQLHGVRIELDAHTRFDTTLQVHHVTSLNPQSGGMRLGCSLTGLDGQAQRALQRYIDQTQKRRRLLALD</sequence>
<dbReference type="InterPro" id="IPR009875">
    <property type="entry name" value="PilZ_domain"/>
</dbReference>
<keyword evidence="2 4" id="KW-0547">Nucleotide-binding</keyword>
<evidence type="ECO:0000259" key="6">
    <source>
        <dbReference type="Pfam" id="PF07317"/>
    </source>
</evidence>
<dbReference type="AlphaFoldDB" id="A0AAW9Q9S9"/>
<evidence type="ECO:0000256" key="1">
    <source>
        <dbReference type="ARBA" id="ARBA00022636"/>
    </source>
</evidence>
<dbReference type="GO" id="GO:0071973">
    <property type="term" value="P:bacterial-type flagellum-dependent cell motility"/>
    <property type="evidence" value="ECO:0007669"/>
    <property type="project" value="UniProtKB-UniRule"/>
</dbReference>
<dbReference type="Pfam" id="PF07317">
    <property type="entry name" value="PilZN"/>
    <property type="match status" value="1"/>
</dbReference>
<keyword evidence="3 4" id="KW-0975">Bacterial flagellum</keyword>